<dbReference type="EMBL" id="CP011391">
    <property type="protein sequence ID" value="AMK55452.1"/>
    <property type="molecule type" value="Genomic_DNA"/>
</dbReference>
<dbReference type="AlphaFoldDB" id="A0A140DXS5"/>
<gene>
    <name evidence="1" type="ORF">AALO17_23180</name>
</gene>
<dbReference type="Proteomes" id="UP000069771">
    <property type="component" value="Chromosome"/>
</dbReference>
<keyword evidence="2" id="KW-1185">Reference proteome</keyword>
<reference evidence="1 2" key="1">
    <citation type="journal article" date="2016" name="Gut Pathog.">
        <title>Whole genome sequencing of "Faecalibaculum rodentium" ALO17, isolated from C57BL/6J laboratory mouse feces.</title>
        <authorList>
            <person name="Lim S."/>
            <person name="Chang D.H."/>
            <person name="Ahn S."/>
            <person name="Kim B.C."/>
        </authorList>
    </citation>
    <scope>NUCLEOTIDE SEQUENCE [LARGE SCALE GENOMIC DNA]</scope>
    <source>
        <strain evidence="1 2">Alo17</strain>
    </source>
</reference>
<sequence length="49" mass="5726">MCLSCVVSSTLYLRRMRPFLRKLLFELDKKGWKSPLPAFFVQVDGIFGM</sequence>
<name>A0A140DXS5_9FIRM</name>
<evidence type="ECO:0000313" key="1">
    <source>
        <dbReference type="EMBL" id="AMK55452.1"/>
    </source>
</evidence>
<proteinExistence type="predicted"/>
<dbReference type="KEGG" id="fro:AALO17_23180"/>
<dbReference type="STRING" id="1702221.AALO17_23180"/>
<evidence type="ECO:0000313" key="2">
    <source>
        <dbReference type="Proteomes" id="UP000069771"/>
    </source>
</evidence>
<accession>A0A140DXS5</accession>
<organism evidence="1 2">
    <name type="scientific">Faecalibaculum rodentium</name>
    <dbReference type="NCBI Taxonomy" id="1702221"/>
    <lineage>
        <taxon>Bacteria</taxon>
        <taxon>Bacillati</taxon>
        <taxon>Bacillota</taxon>
        <taxon>Erysipelotrichia</taxon>
        <taxon>Erysipelotrichales</taxon>
        <taxon>Erysipelotrichaceae</taxon>
        <taxon>Faecalibaculum</taxon>
    </lineage>
</organism>
<protein>
    <submittedName>
        <fullName evidence="1">Uncharacterized protein</fullName>
    </submittedName>
</protein>